<evidence type="ECO:0000256" key="4">
    <source>
        <dbReference type="ARBA" id="ARBA00023146"/>
    </source>
</evidence>
<dbReference type="GO" id="GO:0005737">
    <property type="term" value="C:cytoplasm"/>
    <property type="evidence" value="ECO:0007669"/>
    <property type="project" value="TreeGrafter"/>
</dbReference>
<keyword evidence="1" id="KW-0436">Ligase</keyword>
<dbReference type="AlphaFoldDB" id="A0A9W4X4A6"/>
<dbReference type="InterPro" id="IPR045864">
    <property type="entry name" value="aa-tRNA-synth_II/BPL/LPL"/>
</dbReference>
<keyword evidence="3" id="KW-0067">ATP-binding</keyword>
<dbReference type="SUPFAM" id="SSF55681">
    <property type="entry name" value="Class II aaRS and biotin synthetases"/>
    <property type="match status" value="1"/>
</dbReference>
<dbReference type="SUPFAM" id="SSF52954">
    <property type="entry name" value="Class II aaRS ABD-related"/>
    <property type="match status" value="1"/>
</dbReference>
<gene>
    <name evidence="6" type="ORF">FWILDA_LOCUS16401</name>
</gene>
<evidence type="ECO:0000313" key="6">
    <source>
        <dbReference type="EMBL" id="CAI2194089.1"/>
    </source>
</evidence>
<feature type="domain" description="Aminoacyl-transfer RNA synthetases class-II family profile" evidence="5">
    <location>
        <begin position="1"/>
        <end position="175"/>
    </location>
</feature>
<evidence type="ECO:0000256" key="3">
    <source>
        <dbReference type="ARBA" id="ARBA00022840"/>
    </source>
</evidence>
<organism evidence="6 7">
    <name type="scientific">Funneliformis geosporum</name>
    <dbReference type="NCBI Taxonomy" id="1117311"/>
    <lineage>
        <taxon>Eukaryota</taxon>
        <taxon>Fungi</taxon>
        <taxon>Fungi incertae sedis</taxon>
        <taxon>Mucoromycota</taxon>
        <taxon>Glomeromycotina</taxon>
        <taxon>Glomeromycetes</taxon>
        <taxon>Glomerales</taxon>
        <taxon>Glomeraceae</taxon>
        <taxon>Funneliformis</taxon>
    </lineage>
</organism>
<sequence>ITEGKENIVYLRPETCQGIFVNFPSIQRSARRQLPFGIGQIGKSFRNEITLHHGIFRTREFEQLELEFFCQKEEIDLKNEELPHYAKKTQDLYFQYHFGWGEVCSNSHRGNYDLSQHSQHSGKDFRINGIIPEVVESSFGVERLMLAILEDSYQKETIKNSQGEESEREVLKLSPLLAPYFVAVIPLEKSLREKSHQLYCELLKNPLFSVAYEETGNIGNRYRRQDAIGTYYCLTLDKQTLQDHTVTLRHRDIYMKSTDRNLSPNKKKEQGSDTLLYILLLMLVALLVGELGKFSASPTANEVIKLIQGNRNRHKTAKRIFAGEMRGRVLTDKEKKEVKKDLDSFNKEWAKLLHGLEIEVIEKESPAFLAKLYSELYEQGKVTTRLKHNTSVSRPLEELRKQEQIQKVWDIPDQEAELIKDEAEKELIGNELGKYPPLKEFVVPIYHKGEKVTKLTPELINEYKTEVEFEEKDGTNKIIDYGMPLKIEFDGYSGFLTEEEKKNSGEGKETFGLTTSTGTNFIYNPKHKVKLDEKTNEPVEGSLIPRDYYLVKAICNNFRDIKIGFEKKMFFNRLECLETMAHELAHAIINTFEGDYKGEEGGEKAEKEQKELAIGSIKVDKQSHWDE</sequence>
<keyword evidence="7" id="KW-1185">Reference proteome</keyword>
<evidence type="ECO:0000256" key="1">
    <source>
        <dbReference type="ARBA" id="ARBA00022598"/>
    </source>
</evidence>
<dbReference type="Pfam" id="PF03129">
    <property type="entry name" value="HGTP_anticodon"/>
    <property type="match status" value="1"/>
</dbReference>
<keyword evidence="4" id="KW-0030">Aminoacyl-tRNA synthetase</keyword>
<dbReference type="InterPro" id="IPR002314">
    <property type="entry name" value="aa-tRNA-synt_IIb"/>
</dbReference>
<dbReference type="InterPro" id="IPR006195">
    <property type="entry name" value="aa-tRNA-synth_II"/>
</dbReference>
<dbReference type="InterPro" id="IPR027031">
    <property type="entry name" value="Gly-tRNA_synthase/POLG2"/>
</dbReference>
<dbReference type="PANTHER" id="PTHR10745">
    <property type="entry name" value="GLYCYL-TRNA SYNTHETASE/DNA POLYMERASE SUBUNIT GAMMA-2"/>
    <property type="match status" value="1"/>
</dbReference>
<dbReference type="InterPro" id="IPR004154">
    <property type="entry name" value="Anticodon-bd"/>
</dbReference>
<comment type="caution">
    <text evidence="6">The sequence shown here is derived from an EMBL/GenBank/DDBJ whole genome shotgun (WGS) entry which is preliminary data.</text>
</comment>
<dbReference type="PANTHER" id="PTHR10745:SF8">
    <property type="entry name" value="DNA POLYMERASE SUBUNIT GAMMA-2, MITOCHONDRIAL"/>
    <property type="match status" value="1"/>
</dbReference>
<dbReference type="EMBL" id="CAMKVN010010445">
    <property type="protein sequence ID" value="CAI2194089.1"/>
    <property type="molecule type" value="Genomic_DNA"/>
</dbReference>
<dbReference type="Proteomes" id="UP001153678">
    <property type="component" value="Unassembled WGS sequence"/>
</dbReference>
<evidence type="ECO:0000259" key="5">
    <source>
        <dbReference type="PROSITE" id="PS50862"/>
    </source>
</evidence>
<dbReference type="Pfam" id="PF00587">
    <property type="entry name" value="tRNA-synt_2b"/>
    <property type="match status" value="1"/>
</dbReference>
<dbReference type="Gene3D" id="3.30.930.10">
    <property type="entry name" value="Bira Bifunctional Protein, Domain 2"/>
    <property type="match status" value="2"/>
</dbReference>
<accession>A0A9W4X4A6</accession>
<dbReference type="Gene3D" id="3.40.50.800">
    <property type="entry name" value="Anticodon-binding domain"/>
    <property type="match status" value="1"/>
</dbReference>
<dbReference type="OrthoDB" id="57698at2759"/>
<dbReference type="GO" id="GO:0006426">
    <property type="term" value="P:glycyl-tRNA aminoacylation"/>
    <property type="evidence" value="ECO:0007669"/>
    <property type="project" value="TreeGrafter"/>
</dbReference>
<evidence type="ECO:0000313" key="7">
    <source>
        <dbReference type="Proteomes" id="UP001153678"/>
    </source>
</evidence>
<protein>
    <submittedName>
        <fullName evidence="6">5481_t:CDS:1</fullName>
    </submittedName>
</protein>
<dbReference type="GO" id="GO:0005524">
    <property type="term" value="F:ATP binding"/>
    <property type="evidence" value="ECO:0007669"/>
    <property type="project" value="UniProtKB-KW"/>
</dbReference>
<dbReference type="GO" id="GO:0004820">
    <property type="term" value="F:glycine-tRNA ligase activity"/>
    <property type="evidence" value="ECO:0007669"/>
    <property type="project" value="TreeGrafter"/>
</dbReference>
<dbReference type="InterPro" id="IPR036621">
    <property type="entry name" value="Anticodon-bd_dom_sf"/>
</dbReference>
<name>A0A9W4X4A6_9GLOM</name>
<evidence type="ECO:0000256" key="2">
    <source>
        <dbReference type="ARBA" id="ARBA00022741"/>
    </source>
</evidence>
<keyword evidence="2" id="KW-0547">Nucleotide-binding</keyword>
<dbReference type="PRINTS" id="PR01043">
    <property type="entry name" value="TRNASYNTHGLY"/>
</dbReference>
<feature type="non-terminal residue" evidence="6">
    <location>
        <position position="1"/>
    </location>
</feature>
<dbReference type="PROSITE" id="PS50862">
    <property type="entry name" value="AA_TRNA_LIGASE_II"/>
    <property type="match status" value="1"/>
</dbReference>
<reference evidence="6" key="1">
    <citation type="submission" date="2022-08" db="EMBL/GenBank/DDBJ databases">
        <authorList>
            <person name="Kallberg Y."/>
            <person name="Tangrot J."/>
            <person name="Rosling A."/>
        </authorList>
    </citation>
    <scope>NUCLEOTIDE SEQUENCE</scope>
    <source>
        <strain evidence="6">Wild A</strain>
    </source>
</reference>
<proteinExistence type="predicted"/>